<dbReference type="Pfam" id="PF12698">
    <property type="entry name" value="ABC2_membrane_3"/>
    <property type="match status" value="1"/>
</dbReference>
<keyword evidence="2 5" id="KW-0812">Transmembrane</keyword>
<keyword evidence="4 5" id="KW-0472">Membrane</keyword>
<evidence type="ECO:0000256" key="2">
    <source>
        <dbReference type="ARBA" id="ARBA00022692"/>
    </source>
</evidence>
<name>A0A7X3FHW3_9BACL</name>
<feature type="transmembrane region" description="Helical" evidence="5">
    <location>
        <begin position="207"/>
        <end position="229"/>
    </location>
</feature>
<dbReference type="EMBL" id="RHLK01000004">
    <property type="protein sequence ID" value="MVO99921.1"/>
    <property type="molecule type" value="Genomic_DNA"/>
</dbReference>
<feature type="transmembrane region" description="Helical" evidence="5">
    <location>
        <begin position="21"/>
        <end position="39"/>
    </location>
</feature>
<comment type="subcellular location">
    <subcellularLocation>
        <location evidence="1">Membrane</location>
        <topology evidence="1">Multi-pass membrane protein</topology>
    </subcellularLocation>
</comment>
<evidence type="ECO:0000256" key="4">
    <source>
        <dbReference type="ARBA" id="ARBA00023136"/>
    </source>
</evidence>
<feature type="transmembrane region" description="Helical" evidence="5">
    <location>
        <begin position="51"/>
        <end position="71"/>
    </location>
</feature>
<feature type="transmembrane region" description="Helical" evidence="5">
    <location>
        <begin position="153"/>
        <end position="173"/>
    </location>
</feature>
<dbReference type="AlphaFoldDB" id="A0A7X3FHW3"/>
<evidence type="ECO:0000256" key="1">
    <source>
        <dbReference type="ARBA" id="ARBA00004141"/>
    </source>
</evidence>
<dbReference type="PANTHER" id="PTHR43471:SF1">
    <property type="entry name" value="ABC TRANSPORTER PERMEASE PROTEIN NOSY-RELATED"/>
    <property type="match status" value="1"/>
</dbReference>
<evidence type="ECO:0000256" key="5">
    <source>
        <dbReference type="SAM" id="Phobius"/>
    </source>
</evidence>
<keyword evidence="3 5" id="KW-1133">Transmembrane helix</keyword>
<gene>
    <name evidence="7" type="ORF">EDM21_10325</name>
</gene>
<dbReference type="RefSeq" id="WP_157335266.1">
    <property type="nucleotide sequence ID" value="NZ_RHLK01000004.1"/>
</dbReference>
<feature type="transmembrane region" description="Helical" evidence="5">
    <location>
        <begin position="120"/>
        <end position="146"/>
    </location>
</feature>
<feature type="transmembrane region" description="Helical" evidence="5">
    <location>
        <begin position="92"/>
        <end position="114"/>
    </location>
</feature>
<accession>A0A7X3FHW3</accession>
<evidence type="ECO:0000256" key="3">
    <source>
        <dbReference type="ARBA" id="ARBA00022989"/>
    </source>
</evidence>
<evidence type="ECO:0000259" key="6">
    <source>
        <dbReference type="Pfam" id="PF12698"/>
    </source>
</evidence>
<evidence type="ECO:0000313" key="8">
    <source>
        <dbReference type="Proteomes" id="UP000490800"/>
    </source>
</evidence>
<dbReference type="PANTHER" id="PTHR43471">
    <property type="entry name" value="ABC TRANSPORTER PERMEASE"/>
    <property type="match status" value="1"/>
</dbReference>
<dbReference type="OrthoDB" id="3182222at2"/>
<reference evidence="7 8" key="1">
    <citation type="journal article" date="2019" name="Microorganisms">
        <title>Paenibacillus lutrae sp. nov., A Chitinolytic Species Isolated from A River Otter in Castril Natural Park, Granada, Spain.</title>
        <authorList>
            <person name="Rodriguez M."/>
            <person name="Reina J.C."/>
            <person name="Bejar V."/>
            <person name="Llamas I."/>
        </authorList>
    </citation>
    <scope>NUCLEOTIDE SEQUENCE [LARGE SCALE GENOMIC DNA]</scope>
    <source>
        <strain evidence="7 8">N10</strain>
    </source>
</reference>
<evidence type="ECO:0000313" key="7">
    <source>
        <dbReference type="EMBL" id="MVO99921.1"/>
    </source>
</evidence>
<dbReference type="GO" id="GO:0016020">
    <property type="term" value="C:membrane"/>
    <property type="evidence" value="ECO:0007669"/>
    <property type="project" value="UniProtKB-SubCell"/>
</dbReference>
<dbReference type="GO" id="GO:0140359">
    <property type="term" value="F:ABC-type transporter activity"/>
    <property type="evidence" value="ECO:0007669"/>
    <property type="project" value="InterPro"/>
</dbReference>
<proteinExistence type="predicted"/>
<keyword evidence="8" id="KW-1185">Reference proteome</keyword>
<feature type="domain" description="ABC-2 type transporter transmembrane" evidence="6">
    <location>
        <begin position="46"/>
        <end position="226"/>
    </location>
</feature>
<organism evidence="7 8">
    <name type="scientific">Paenibacillus lutrae</name>
    <dbReference type="NCBI Taxonomy" id="2078573"/>
    <lineage>
        <taxon>Bacteria</taxon>
        <taxon>Bacillati</taxon>
        <taxon>Bacillota</taxon>
        <taxon>Bacilli</taxon>
        <taxon>Bacillales</taxon>
        <taxon>Paenibacillaceae</taxon>
        <taxon>Paenibacillus</taxon>
    </lineage>
</organism>
<protein>
    <submittedName>
        <fullName evidence="7">ABC transporter permease subunit</fullName>
    </submittedName>
</protein>
<dbReference type="Proteomes" id="UP000490800">
    <property type="component" value="Unassembled WGS sequence"/>
</dbReference>
<sequence length="236" mass="26086">MTFSWKRSMAILQKDFKDISKNLYVSTTLFIPLLMAAMYSRMGIETVNSYFMVFNITFTLVATFIQCSLIAEEKEKNTLRGLMLSPASTLDIIGGKSLLSLIGTVIILAASMLLMEYNPANIVLISLALLFSAVFYIGMGTLLGLVTKNVMEASVAVMPIFLLFSFGSLITAYTEQYPILKIAEYMPNIQLVELANQVESGAGLAGVWPNLGVILLWAIVVHILTVVVYKKRMVDE</sequence>
<comment type="caution">
    <text evidence="7">The sequence shown here is derived from an EMBL/GenBank/DDBJ whole genome shotgun (WGS) entry which is preliminary data.</text>
</comment>
<dbReference type="InterPro" id="IPR013525">
    <property type="entry name" value="ABC2_TM"/>
</dbReference>